<feature type="transmembrane region" description="Helical" evidence="7">
    <location>
        <begin position="130"/>
        <end position="152"/>
    </location>
</feature>
<gene>
    <name evidence="9" type="ORF">AC812_01080</name>
</gene>
<comment type="similarity">
    <text evidence="2">Belongs to the EamA transporter family.</text>
</comment>
<keyword evidence="4 7" id="KW-0812">Transmembrane</keyword>
<feature type="transmembrane region" description="Helical" evidence="7">
    <location>
        <begin position="272"/>
        <end position="290"/>
    </location>
</feature>
<dbReference type="PANTHER" id="PTHR42920">
    <property type="entry name" value="OS03G0707200 PROTEIN-RELATED"/>
    <property type="match status" value="1"/>
</dbReference>
<protein>
    <recommendedName>
        <fullName evidence="8">EamA domain-containing protein</fullName>
    </recommendedName>
</protein>
<evidence type="ECO:0000256" key="4">
    <source>
        <dbReference type="ARBA" id="ARBA00022692"/>
    </source>
</evidence>
<keyword evidence="6 7" id="KW-0472">Membrane</keyword>
<proteinExistence type="inferred from homology"/>
<evidence type="ECO:0000256" key="7">
    <source>
        <dbReference type="SAM" id="Phobius"/>
    </source>
</evidence>
<feature type="transmembrane region" description="Helical" evidence="7">
    <location>
        <begin position="158"/>
        <end position="175"/>
    </location>
</feature>
<dbReference type="RefSeq" id="WP_061917966.1">
    <property type="nucleotide sequence ID" value="NZ_DF967971.1"/>
</dbReference>
<keyword evidence="3" id="KW-1003">Cell membrane</keyword>
<feature type="transmembrane region" description="Helical" evidence="7">
    <location>
        <begin position="218"/>
        <end position="237"/>
    </location>
</feature>
<name>A0A0P6XPJ0_9CHLR</name>
<feature type="transmembrane region" description="Helical" evidence="7">
    <location>
        <begin position="21"/>
        <end position="41"/>
    </location>
</feature>
<feature type="domain" description="EamA" evidence="8">
    <location>
        <begin position="157"/>
        <end position="287"/>
    </location>
</feature>
<dbReference type="Gene3D" id="1.10.3730.20">
    <property type="match status" value="1"/>
</dbReference>
<dbReference type="AlphaFoldDB" id="A0A0P6XPJ0"/>
<dbReference type="Pfam" id="PF00892">
    <property type="entry name" value="EamA"/>
    <property type="match status" value="2"/>
</dbReference>
<dbReference type="PANTHER" id="PTHR42920:SF5">
    <property type="entry name" value="EAMA DOMAIN-CONTAINING PROTEIN"/>
    <property type="match status" value="1"/>
</dbReference>
<dbReference type="Proteomes" id="UP000050514">
    <property type="component" value="Unassembled WGS sequence"/>
</dbReference>
<evidence type="ECO:0000313" key="9">
    <source>
        <dbReference type="EMBL" id="KPL78571.1"/>
    </source>
</evidence>
<evidence type="ECO:0000256" key="6">
    <source>
        <dbReference type="ARBA" id="ARBA00023136"/>
    </source>
</evidence>
<feature type="transmembrane region" description="Helical" evidence="7">
    <location>
        <begin position="102"/>
        <end position="123"/>
    </location>
</feature>
<feature type="transmembrane region" description="Helical" evidence="7">
    <location>
        <begin position="77"/>
        <end position="96"/>
    </location>
</feature>
<feature type="transmembrane region" description="Helical" evidence="7">
    <location>
        <begin position="249"/>
        <end position="266"/>
    </location>
</feature>
<dbReference type="OrthoDB" id="9804865at2"/>
<feature type="domain" description="EamA" evidence="8">
    <location>
        <begin position="21"/>
        <end position="147"/>
    </location>
</feature>
<accession>A0A0P6XPJ0</accession>
<evidence type="ECO:0000313" key="10">
    <source>
        <dbReference type="Proteomes" id="UP000050514"/>
    </source>
</evidence>
<dbReference type="PATRIC" id="fig|360411.5.peg.1314"/>
<reference evidence="9 10" key="1">
    <citation type="submission" date="2015-07" db="EMBL/GenBank/DDBJ databases">
        <title>Draft genome of Bellilinea caldifistulae DSM 17877.</title>
        <authorList>
            <person name="Hemp J."/>
            <person name="Ward L.M."/>
            <person name="Pace L.A."/>
            <person name="Fischer W.W."/>
        </authorList>
    </citation>
    <scope>NUCLEOTIDE SEQUENCE [LARGE SCALE GENOMIC DNA]</scope>
    <source>
        <strain evidence="9 10">GOMI-1</strain>
    </source>
</reference>
<dbReference type="SUPFAM" id="SSF103481">
    <property type="entry name" value="Multidrug resistance efflux transporter EmrE"/>
    <property type="match status" value="2"/>
</dbReference>
<feature type="transmembrane region" description="Helical" evidence="7">
    <location>
        <begin position="47"/>
        <end position="65"/>
    </location>
</feature>
<comment type="subcellular location">
    <subcellularLocation>
        <location evidence="1">Cell membrane</location>
        <topology evidence="1">Multi-pass membrane protein</topology>
    </subcellularLocation>
</comment>
<evidence type="ECO:0000259" key="8">
    <source>
        <dbReference type="Pfam" id="PF00892"/>
    </source>
</evidence>
<evidence type="ECO:0000256" key="1">
    <source>
        <dbReference type="ARBA" id="ARBA00004651"/>
    </source>
</evidence>
<dbReference type="InterPro" id="IPR051258">
    <property type="entry name" value="Diverse_Substrate_Transporter"/>
</dbReference>
<feature type="transmembrane region" description="Helical" evidence="7">
    <location>
        <begin position="187"/>
        <end position="206"/>
    </location>
</feature>
<organism evidence="9 10">
    <name type="scientific">Bellilinea caldifistulae</name>
    <dbReference type="NCBI Taxonomy" id="360411"/>
    <lineage>
        <taxon>Bacteria</taxon>
        <taxon>Bacillati</taxon>
        <taxon>Chloroflexota</taxon>
        <taxon>Anaerolineae</taxon>
        <taxon>Anaerolineales</taxon>
        <taxon>Anaerolineaceae</taxon>
        <taxon>Bellilinea</taxon>
    </lineage>
</organism>
<dbReference type="InterPro" id="IPR037185">
    <property type="entry name" value="EmrE-like"/>
</dbReference>
<keyword evidence="5 7" id="KW-1133">Transmembrane helix</keyword>
<dbReference type="EMBL" id="LGHJ01000004">
    <property type="protein sequence ID" value="KPL78571.1"/>
    <property type="molecule type" value="Genomic_DNA"/>
</dbReference>
<dbReference type="InterPro" id="IPR000620">
    <property type="entry name" value="EamA_dom"/>
</dbReference>
<dbReference type="GO" id="GO:0005886">
    <property type="term" value="C:plasma membrane"/>
    <property type="evidence" value="ECO:0007669"/>
    <property type="project" value="UniProtKB-SubCell"/>
</dbReference>
<keyword evidence="10" id="KW-1185">Reference proteome</keyword>
<comment type="caution">
    <text evidence="9">The sequence shown here is derived from an EMBL/GenBank/DDBJ whole genome shotgun (WGS) entry which is preliminary data.</text>
</comment>
<evidence type="ECO:0000256" key="5">
    <source>
        <dbReference type="ARBA" id="ARBA00022989"/>
    </source>
</evidence>
<evidence type="ECO:0000256" key="2">
    <source>
        <dbReference type="ARBA" id="ARBA00007362"/>
    </source>
</evidence>
<evidence type="ECO:0000256" key="3">
    <source>
        <dbReference type="ARBA" id="ARBA00022475"/>
    </source>
</evidence>
<sequence>MPLTLKPGIKPPPPERIKSDAILLFVSFIWGSGFIAQSIAAESMGHFTFNGVRFWIGTLFLAAVLGKRIRLDRKNWAGVLTAGVLLFTASTFQQIGLKTTTAANAGFLTGLYVVIIPLLLWLFWREVIHWTTWAAALLAVIGTLLLSTGGAFDPAPGDWFELAGAFVWAGHVIVVGRMARRMDNLQFAMGQFAITAFLNTFGAILFDRFTVPQPQAWWAVLYSAVFPVGMGFTLQVIGQRNAPTTDAAILFSMEAVFAAILGYFLLGEQLLPLQILGCLLIFSAMLLAQFREFLPVVSRQKQITD</sequence>
<dbReference type="STRING" id="360411.AC812_01080"/>